<dbReference type="CDD" id="cd15489">
    <property type="entry name" value="PHD_SF"/>
    <property type="match status" value="1"/>
</dbReference>
<keyword evidence="3" id="KW-0862">Zinc</keyword>
<dbReference type="InterPro" id="IPR011011">
    <property type="entry name" value="Znf_FYVE_PHD"/>
</dbReference>
<evidence type="ECO:0000256" key="3">
    <source>
        <dbReference type="ARBA" id="ARBA00022833"/>
    </source>
</evidence>
<accession>A0A0K8TIU0</accession>
<keyword evidence="1" id="KW-0479">Metal-binding</keyword>
<proteinExistence type="predicted"/>
<evidence type="ECO:0000256" key="1">
    <source>
        <dbReference type="ARBA" id="ARBA00022723"/>
    </source>
</evidence>
<evidence type="ECO:0000313" key="5">
    <source>
        <dbReference type="EMBL" id="JAG65492.1"/>
    </source>
</evidence>
<evidence type="ECO:0000256" key="2">
    <source>
        <dbReference type="ARBA" id="ARBA00022771"/>
    </source>
</evidence>
<dbReference type="AlphaFoldDB" id="A0A0K8TIU0"/>
<dbReference type="PROSITE" id="PS01359">
    <property type="entry name" value="ZF_PHD_1"/>
    <property type="match status" value="1"/>
</dbReference>
<protein>
    <recommendedName>
        <fullName evidence="6">PHD-type domain-containing protein</fullName>
    </recommendedName>
</protein>
<feature type="compositionally biased region" description="Polar residues" evidence="4">
    <location>
        <begin position="381"/>
        <end position="391"/>
    </location>
</feature>
<feature type="compositionally biased region" description="Low complexity" evidence="4">
    <location>
        <begin position="369"/>
        <end position="380"/>
    </location>
</feature>
<feature type="region of interest" description="Disordered" evidence="4">
    <location>
        <begin position="407"/>
        <end position="434"/>
    </location>
</feature>
<dbReference type="Gene3D" id="3.30.40.10">
    <property type="entry name" value="Zinc/RING finger domain, C3HC4 (zinc finger)"/>
    <property type="match status" value="1"/>
</dbReference>
<dbReference type="InterPro" id="IPR013083">
    <property type="entry name" value="Znf_RING/FYVE/PHD"/>
</dbReference>
<dbReference type="SUPFAM" id="SSF57903">
    <property type="entry name" value="FYVE/PHD zinc finger"/>
    <property type="match status" value="1"/>
</dbReference>
<feature type="compositionally biased region" description="Polar residues" evidence="4">
    <location>
        <begin position="305"/>
        <end position="319"/>
    </location>
</feature>
<organism evidence="5">
    <name type="scientific">Lygus hesperus</name>
    <name type="common">Western plant bug</name>
    <dbReference type="NCBI Taxonomy" id="30085"/>
    <lineage>
        <taxon>Eukaryota</taxon>
        <taxon>Metazoa</taxon>
        <taxon>Ecdysozoa</taxon>
        <taxon>Arthropoda</taxon>
        <taxon>Hexapoda</taxon>
        <taxon>Insecta</taxon>
        <taxon>Pterygota</taxon>
        <taxon>Neoptera</taxon>
        <taxon>Paraneoptera</taxon>
        <taxon>Hemiptera</taxon>
        <taxon>Heteroptera</taxon>
        <taxon>Panheteroptera</taxon>
        <taxon>Cimicomorpha</taxon>
        <taxon>Miridae</taxon>
        <taxon>Mirini</taxon>
        <taxon>Lygus</taxon>
    </lineage>
</organism>
<dbReference type="InterPro" id="IPR019786">
    <property type="entry name" value="Zinc_finger_PHD-type_CS"/>
</dbReference>
<sequence>MPNEEQAVILHCEKCEQPLPADQQSNPIFCQNCVSTFHPQCSGIQYANWRKLPATRKENFTCRDCKRAEKPLIADLPQLTQAVIQGVTSTQQVDPAKTSRYLQATIDSFNSFNVHSPNQIMHFLLKLHEIALVSPTSIPPIIKQLSLKPSFAYFKQLLRRWNGPLTYETFSNKIKTELLDETTILHLTLNFIQRLQRPNESLRDFVEHVWASNSLLQVYEPERLIKVILAHVKPDDRQFFTHTTCPATEEELYTLVQIVEAAHRDFNSARQYDRPSNKFNQAPPTHLYFKNQAQVTSFKRDFNSKYPSASDNQVQSQFSARPKQYDRISTYPNHSMHNPAPNTCYPYNNGKISSFNKFQKESSPLPHSQQRGGNQRGNQRSHFQQKGDTNVDYNKTHIRAISTHNKSMKSNNAGKSTQNFFSVPKTATSRLWKR</sequence>
<dbReference type="EMBL" id="GBRD01000329">
    <property type="protein sequence ID" value="JAG65492.1"/>
    <property type="molecule type" value="Transcribed_RNA"/>
</dbReference>
<feature type="compositionally biased region" description="Polar residues" evidence="4">
    <location>
        <begin position="350"/>
        <end position="368"/>
    </location>
</feature>
<dbReference type="GO" id="GO:0008270">
    <property type="term" value="F:zinc ion binding"/>
    <property type="evidence" value="ECO:0007669"/>
    <property type="project" value="UniProtKB-KW"/>
</dbReference>
<name>A0A0K8TIU0_LYGHE</name>
<reference evidence="5" key="1">
    <citation type="submission" date="2014-09" db="EMBL/GenBank/DDBJ databases">
        <authorList>
            <person name="Magalhaes I.L.F."/>
            <person name="Oliveira U."/>
            <person name="Santos F.R."/>
            <person name="Vidigal T.H.D.A."/>
            <person name="Brescovit A.D."/>
            <person name="Santos A.J."/>
        </authorList>
    </citation>
    <scope>NUCLEOTIDE SEQUENCE</scope>
</reference>
<keyword evidence="2" id="KW-0863">Zinc-finger</keyword>
<evidence type="ECO:0008006" key="6">
    <source>
        <dbReference type="Google" id="ProtNLM"/>
    </source>
</evidence>
<feature type="region of interest" description="Disordered" evidence="4">
    <location>
        <begin position="302"/>
        <end position="391"/>
    </location>
</feature>
<evidence type="ECO:0000256" key="4">
    <source>
        <dbReference type="SAM" id="MobiDB-lite"/>
    </source>
</evidence>